<evidence type="ECO:0000313" key="1">
    <source>
        <dbReference type="EMBL" id="PIT91098.1"/>
    </source>
</evidence>
<dbReference type="AlphaFoldDB" id="A0A2M6WE83"/>
<comment type="caution">
    <text evidence="1">The sequence shown here is derived from an EMBL/GenBank/DDBJ whole genome shotgun (WGS) entry which is preliminary data.</text>
</comment>
<name>A0A2M6WE83_9BACT</name>
<protein>
    <recommendedName>
        <fullName evidence="3">HTH HARE-type domain-containing protein</fullName>
    </recommendedName>
</protein>
<evidence type="ECO:0008006" key="3">
    <source>
        <dbReference type="Google" id="ProtNLM"/>
    </source>
</evidence>
<organism evidence="1 2">
    <name type="scientific">Candidatus Kaiserbacteria bacterium CG10_big_fil_rev_8_21_14_0_10_49_17</name>
    <dbReference type="NCBI Taxonomy" id="1974609"/>
    <lineage>
        <taxon>Bacteria</taxon>
        <taxon>Candidatus Kaiseribacteriota</taxon>
    </lineage>
</organism>
<sequence>MKKPITHQIYETIFKLLEKNPDGLRWTELVSQIEKRHPSFHPKTINGCVWKLLERYPERVYKPEKGLFKLKKSK</sequence>
<accession>A0A2M6WE83</accession>
<dbReference type="EMBL" id="PFBJ01000011">
    <property type="protein sequence ID" value="PIT91098.1"/>
    <property type="molecule type" value="Genomic_DNA"/>
</dbReference>
<reference evidence="2" key="1">
    <citation type="submission" date="2017-09" db="EMBL/GenBank/DDBJ databases">
        <title>Depth-based differentiation of microbial function through sediment-hosted aquifers and enrichment of novel symbionts in the deep terrestrial subsurface.</title>
        <authorList>
            <person name="Probst A.J."/>
            <person name="Ladd B."/>
            <person name="Jarett J.K."/>
            <person name="Geller-Mcgrath D.E."/>
            <person name="Sieber C.M.K."/>
            <person name="Emerson J.B."/>
            <person name="Anantharaman K."/>
            <person name="Thomas B.C."/>
            <person name="Malmstrom R."/>
            <person name="Stieglmeier M."/>
            <person name="Klingl A."/>
            <person name="Woyke T."/>
            <person name="Ryan C.M."/>
            <person name="Banfield J.F."/>
        </authorList>
    </citation>
    <scope>NUCLEOTIDE SEQUENCE [LARGE SCALE GENOMIC DNA]</scope>
</reference>
<evidence type="ECO:0000313" key="2">
    <source>
        <dbReference type="Proteomes" id="UP000228809"/>
    </source>
</evidence>
<proteinExistence type="predicted"/>
<dbReference type="Proteomes" id="UP000228809">
    <property type="component" value="Unassembled WGS sequence"/>
</dbReference>
<gene>
    <name evidence="1" type="ORF">COU17_02300</name>
</gene>